<accession>G5A5P9</accession>
<dbReference type="InParanoid" id="G5A5P9"/>
<name>G5A5P9_PHYSP</name>
<dbReference type="OMA" id="HYHEPET"/>
<feature type="coiled-coil region" evidence="1">
    <location>
        <begin position="350"/>
        <end position="402"/>
    </location>
</feature>
<feature type="coiled-coil region" evidence="1">
    <location>
        <begin position="105"/>
        <end position="132"/>
    </location>
</feature>
<keyword evidence="1" id="KW-0175">Coiled coil</keyword>
<dbReference type="KEGG" id="psoj:PHYSODRAFT_347901"/>
<dbReference type="CDD" id="cd14686">
    <property type="entry name" value="bZIP"/>
    <property type="match status" value="1"/>
</dbReference>
<dbReference type="RefSeq" id="XP_009535287.1">
    <property type="nucleotide sequence ID" value="XM_009536992.1"/>
</dbReference>
<evidence type="ECO:0000256" key="2">
    <source>
        <dbReference type="SAM" id="MobiDB-lite"/>
    </source>
</evidence>
<dbReference type="AlphaFoldDB" id="G5A5P9"/>
<protein>
    <recommendedName>
        <fullName evidence="5">BZIP domain-containing protein</fullName>
    </recommendedName>
</protein>
<dbReference type="SMR" id="G5A5P9"/>
<proteinExistence type="predicted"/>
<evidence type="ECO:0000313" key="4">
    <source>
        <dbReference type="Proteomes" id="UP000002640"/>
    </source>
</evidence>
<sequence>MNTSALYPPNLRSFGDGVIRNVVQRDRHYHEPETSFVRPVTTGRIALPSITGRKRPLQDAVKSEPAPTKTQKTRAALSTDGLDEKFAAEVELRRKRNRMHQARYKQKQREHLADLEKTIETLKTEVQELEVQYHLVSYSVPTNSTIWGVAAEYFRLFRHGVKAPITALPRSSQYQAQCNFIQATMALDVTDGTVFGVKAVMKNLLLQSRCYQEIDTYPVRLENGPGESLVATTRCVLKITDNTLRYGFPHLVGELAPLAGKLLGKRITLQGSVRFVWDNAKGRVTQLHWRVDMLSALLTLLGNLKDVERVFRGARVTPEETRPRGDARKIILQTTSVGDERRRRRRGKQVQQYETQLELLRLRRAVHQTESKWGWVEAATSEEEKLRKAEELNRQLRGLVAQHLSTAQIFKRLMDQDSGLAESGERQRAQLVLDSSPPCLSPTPLTMFSSLGAISAHLNGLINQLHAASDFVFGSASMFKEDAGSLTTSATLKFHDPTDVVENDGREGPDAACYTMKKKRLTQSSAEMAYSLDFSVFDTPVVFDGVTLMHKYEDRPC</sequence>
<evidence type="ECO:0000313" key="3">
    <source>
        <dbReference type="EMBL" id="EGZ08654.1"/>
    </source>
</evidence>
<dbReference type="Gene3D" id="1.20.5.170">
    <property type="match status" value="1"/>
</dbReference>
<dbReference type="EMBL" id="JH159160">
    <property type="protein sequence ID" value="EGZ08654.1"/>
    <property type="molecule type" value="Genomic_DNA"/>
</dbReference>
<evidence type="ECO:0000256" key="1">
    <source>
        <dbReference type="SAM" id="Coils"/>
    </source>
</evidence>
<dbReference type="Proteomes" id="UP000002640">
    <property type="component" value="Unassembled WGS sequence"/>
</dbReference>
<evidence type="ECO:0008006" key="5">
    <source>
        <dbReference type="Google" id="ProtNLM"/>
    </source>
</evidence>
<organism evidence="3 4">
    <name type="scientific">Phytophthora sojae (strain P6497)</name>
    <name type="common">Soybean stem and root rot agent</name>
    <name type="synonym">Phytophthora megasperma f. sp. glycines</name>
    <dbReference type="NCBI Taxonomy" id="1094619"/>
    <lineage>
        <taxon>Eukaryota</taxon>
        <taxon>Sar</taxon>
        <taxon>Stramenopiles</taxon>
        <taxon>Oomycota</taxon>
        <taxon>Peronosporomycetes</taxon>
        <taxon>Peronosporales</taxon>
        <taxon>Peronosporaceae</taxon>
        <taxon>Phytophthora</taxon>
    </lineage>
</organism>
<reference evidence="3 4" key="1">
    <citation type="journal article" date="2006" name="Science">
        <title>Phytophthora genome sequences uncover evolutionary origins and mechanisms of pathogenesis.</title>
        <authorList>
            <person name="Tyler B.M."/>
            <person name="Tripathy S."/>
            <person name="Zhang X."/>
            <person name="Dehal P."/>
            <person name="Jiang R.H."/>
            <person name="Aerts A."/>
            <person name="Arredondo F.D."/>
            <person name="Baxter L."/>
            <person name="Bensasson D."/>
            <person name="Beynon J.L."/>
            <person name="Chapman J."/>
            <person name="Damasceno C.M."/>
            <person name="Dorrance A.E."/>
            <person name="Dou D."/>
            <person name="Dickerman A.W."/>
            <person name="Dubchak I.L."/>
            <person name="Garbelotto M."/>
            <person name="Gijzen M."/>
            <person name="Gordon S.G."/>
            <person name="Govers F."/>
            <person name="Grunwald N.J."/>
            <person name="Huang W."/>
            <person name="Ivors K.L."/>
            <person name="Jones R.W."/>
            <person name="Kamoun S."/>
            <person name="Krampis K."/>
            <person name="Lamour K.H."/>
            <person name="Lee M.K."/>
            <person name="McDonald W.H."/>
            <person name="Medina M."/>
            <person name="Meijer H.J."/>
            <person name="Nordberg E.K."/>
            <person name="Maclean D.J."/>
            <person name="Ospina-Giraldo M.D."/>
            <person name="Morris P.F."/>
            <person name="Phuntumart V."/>
            <person name="Putnam N.H."/>
            <person name="Rash S."/>
            <person name="Rose J.K."/>
            <person name="Sakihama Y."/>
            <person name="Salamov A.A."/>
            <person name="Savidor A."/>
            <person name="Scheuring C.F."/>
            <person name="Smith B.M."/>
            <person name="Sobral B.W."/>
            <person name="Terry A."/>
            <person name="Torto-Alalibo T.A."/>
            <person name="Win J."/>
            <person name="Xu Z."/>
            <person name="Zhang H."/>
            <person name="Grigoriev I.V."/>
            <person name="Rokhsar D.S."/>
            <person name="Boore J.L."/>
        </authorList>
    </citation>
    <scope>NUCLEOTIDE SEQUENCE [LARGE SCALE GENOMIC DNA]</scope>
    <source>
        <strain evidence="3 4">P6497</strain>
    </source>
</reference>
<dbReference type="GeneID" id="20648921"/>
<feature type="region of interest" description="Disordered" evidence="2">
    <location>
        <begin position="51"/>
        <end position="70"/>
    </location>
</feature>
<keyword evidence="4" id="KW-1185">Reference proteome</keyword>
<gene>
    <name evidence="3" type="ORF">PHYSODRAFT_347901</name>
</gene>